<evidence type="ECO:0000313" key="9">
    <source>
        <dbReference type="Proteomes" id="UP001276659"/>
    </source>
</evidence>
<keyword evidence="9" id="KW-1185">Reference proteome</keyword>
<feature type="domain" description="Tetratricopeptide repeat" evidence="7">
    <location>
        <begin position="532"/>
        <end position="629"/>
    </location>
</feature>
<sequence>MVFVKPLSNFARHSFGKTLTHGYAQSLVAGTQSTNLPFGNHATNKVRRPQTAQLHTAFQNQNASSTPAVAGKAGNSNTEKGEGNADILNQYYEAWQKHQQRGEEGNEWEQFQFTKLIGWKPASVVPDVKGKELSSLGSRPDAPVDRAGLDRAYSTSAVDDIKKAEDNVAEAAAVARVDEAIANEITHIQQSSVTRDEPRRVSVSAVSEETIKQAVVDAGRSPSTSSVLTTEGSTHSTPLSDVTAATSRQDTDSQAFSEHISKLHEQQHYGQIPPIFQSMLQQGLRPTVKDYNALLASAIHHPIARHQVVPKALDVYSDMLRRKVSPDTAFYTTLIQLLSRRASDVTGMKDALDKKRLRFGGLNGTGSFLFASNETEYAILSEDDALSNAVKIFDMSTALHEPRLYSAETYRLLVTACALYGRVEDMIRTYNHMESQKVNPIASMFPPMIEAFAKSGDLVSAVECYNEYKALAMADDAGKLAIIDRKDNEVYAALIKAYAMCGKVDGGHRFLGRIVDSYADVTENRKERLEAVQDTVILDALVEERLNSGDYAGALRIAEERSLTPLVRSQAMARISVTAADHGDVSFATKAYQYLAPDYPETPAAALSMLALHIRLGNLDAARDSWALLISASGFDAYFIEPTALYATALIRNGNVDEGLMQARESFGRMRASASSASEITEEIDEAIEFIGAFLTRNGIVPSPNASLSFLWAMVENGGLVSPVAEQMLAGLGPEDIVTLSRQDMTLALQVEAGLIGNGQIMHDIAHSARFAHLLDIAVGSGAPLDERTTGLVEKALEKLARERPDIVNKWQSYQQAPSREAYSQRAFTPQPSPALSATPSFADSFDPYAATTDYRGSTIIAEELETRRNSAGLNEALQRFRNIRRAGRHPRYIVYAKLISAAAKEGRTNLIHDILGMARTDLPFLPECSVVRHGWSSILDSMVGACLTIGRRTLAAQFHQEMLEMGTSPTANTFGLYITTLKDSTKTFDEASEAVAIFSRAVSEGVAPSSFLYNALIGKLGKARRIDDCLRYFQEMRAAGIRPTSVTYGTVVNALCRVSDDRFAEELFDEMESMPNYKPRPAPYNSLMQFFLTTKRDSSKVLAYYDRMQSRNIQPTMHTYKLLIDTYATLEPVNLAAAEGVFDVIRASGQRPEAVHYASLIHAKGCALHDMAGARQTFDEVLAGGEIHPQACLYQALFESMVANHCVAQTEEILDSMSANRVEMTPYIANTLIHGWAMENNIEKSKAVYDTVGMEKREPSTYEAMTRAFLTAQDRDGALATVHEMLSRGYPSAVSGKILELVGHGMSRAGSVVLSDLIA</sequence>
<comment type="similarity">
    <text evidence="1">Belongs to the CCM1 family.</text>
</comment>
<dbReference type="PANTHER" id="PTHR47447:SF17">
    <property type="entry name" value="OS12G0638900 PROTEIN"/>
    <property type="match status" value="1"/>
</dbReference>
<evidence type="ECO:0000256" key="4">
    <source>
        <dbReference type="ARBA" id="ARBA00044511"/>
    </source>
</evidence>
<dbReference type="PROSITE" id="PS51375">
    <property type="entry name" value="PPR"/>
    <property type="match status" value="3"/>
</dbReference>
<dbReference type="NCBIfam" id="TIGR00756">
    <property type="entry name" value="PPR"/>
    <property type="match status" value="2"/>
</dbReference>
<evidence type="ECO:0000256" key="6">
    <source>
        <dbReference type="SAM" id="MobiDB-lite"/>
    </source>
</evidence>
<evidence type="ECO:0000313" key="8">
    <source>
        <dbReference type="EMBL" id="KAK3174512.1"/>
    </source>
</evidence>
<gene>
    <name evidence="8" type="ORF">OEA41_001758</name>
</gene>
<feature type="region of interest" description="Disordered" evidence="6">
    <location>
        <begin position="216"/>
        <end position="246"/>
    </location>
</feature>
<dbReference type="PANTHER" id="PTHR47447">
    <property type="entry name" value="OS03G0856100 PROTEIN"/>
    <property type="match status" value="1"/>
</dbReference>
<name>A0AAE0DLR5_9LECA</name>
<dbReference type="Pfam" id="PF24603">
    <property type="entry name" value="TPR_30"/>
    <property type="match status" value="1"/>
</dbReference>
<proteinExistence type="inferred from homology"/>
<evidence type="ECO:0000256" key="5">
    <source>
        <dbReference type="PROSITE-ProRule" id="PRU00708"/>
    </source>
</evidence>
<dbReference type="EMBL" id="JASNWA010000006">
    <property type="protein sequence ID" value="KAK3174512.1"/>
    <property type="molecule type" value="Genomic_DNA"/>
</dbReference>
<dbReference type="InterPro" id="IPR057585">
    <property type="entry name" value="TPR_dom_fungi"/>
</dbReference>
<evidence type="ECO:0000256" key="3">
    <source>
        <dbReference type="ARBA" id="ARBA00044493"/>
    </source>
</evidence>
<keyword evidence="2" id="KW-0677">Repeat</keyword>
<evidence type="ECO:0000256" key="2">
    <source>
        <dbReference type="ARBA" id="ARBA00022737"/>
    </source>
</evidence>
<evidence type="ECO:0000256" key="1">
    <source>
        <dbReference type="ARBA" id="ARBA00006192"/>
    </source>
</evidence>
<comment type="function">
    <text evidence="3">Regulates mitochondrial small subunit maturation by controlling 15S rRNA 5'-end processing. Localizes to the 5' precursor of the 15S rRNA in a position that is subsequently occupied by mS47 in the mature yeast mtSSU. Uses structure and sequence-specific RNA recognition, binding to a single-stranded region of the precursor and specifically recognizing bases -6 to -1. The exchange of Ccm1 for mS47 is coupled to the irreversible removal of precursor rRNA that is accompanied by conformational changes of the mitoribosomal proteins uS5m and mS26. These conformational changes signal completion of 5'-end rRNA processing through protection of the mature 5'-end of the 15S rRNA and stabilization of mS47. The removal of the 5' precursor together with the dissociation of Ccm1 may be catalyzed by the 5'-3' exoribonuclease Pet127. Involved in the specific removal of group I introns in mitochondrial encoded transcripts.</text>
</comment>
<accession>A0AAE0DLR5</accession>
<comment type="caution">
    <text evidence="8">The sequence shown here is derived from an EMBL/GenBank/DDBJ whole genome shotgun (WGS) entry which is preliminary data.</text>
</comment>
<feature type="repeat" description="PPR" evidence="5">
    <location>
        <begin position="1010"/>
        <end position="1044"/>
    </location>
</feature>
<dbReference type="Proteomes" id="UP001276659">
    <property type="component" value="Unassembled WGS sequence"/>
</dbReference>
<feature type="repeat" description="PPR" evidence="5">
    <location>
        <begin position="406"/>
        <end position="440"/>
    </location>
</feature>
<dbReference type="FunFam" id="1.25.40.10:FF:000266">
    <property type="entry name" value="Pentatricopeptide repeat domain-containing protein"/>
    <property type="match status" value="1"/>
</dbReference>
<dbReference type="Pfam" id="PF13041">
    <property type="entry name" value="PPR_2"/>
    <property type="match status" value="1"/>
</dbReference>
<dbReference type="InterPro" id="IPR002885">
    <property type="entry name" value="PPR_rpt"/>
</dbReference>
<organism evidence="8 9">
    <name type="scientific">Lepraria neglecta</name>
    <dbReference type="NCBI Taxonomy" id="209136"/>
    <lineage>
        <taxon>Eukaryota</taxon>
        <taxon>Fungi</taxon>
        <taxon>Dikarya</taxon>
        <taxon>Ascomycota</taxon>
        <taxon>Pezizomycotina</taxon>
        <taxon>Lecanoromycetes</taxon>
        <taxon>OSLEUM clade</taxon>
        <taxon>Lecanoromycetidae</taxon>
        <taxon>Lecanorales</taxon>
        <taxon>Lecanorineae</taxon>
        <taxon>Stereocaulaceae</taxon>
        <taxon>Lepraria</taxon>
    </lineage>
</organism>
<feature type="repeat" description="PPR" evidence="5">
    <location>
        <begin position="1045"/>
        <end position="1075"/>
    </location>
</feature>
<feature type="compositionally biased region" description="Polar residues" evidence="6">
    <location>
        <begin position="221"/>
        <end position="246"/>
    </location>
</feature>
<comment type="subunit">
    <text evidence="4">Binds to mitochondrial small subunit 15S rRNA.</text>
</comment>
<reference evidence="8" key="1">
    <citation type="submission" date="2022-11" db="EMBL/GenBank/DDBJ databases">
        <title>Chromosomal genome sequence assembly and mating type (MAT) locus characterization of the leprose asexual lichenized fungus Lepraria neglecta (Nyl.) Erichsen.</title>
        <authorList>
            <person name="Allen J.L."/>
            <person name="Pfeffer B."/>
        </authorList>
    </citation>
    <scope>NUCLEOTIDE SEQUENCE</scope>
    <source>
        <strain evidence="8">Allen 5258</strain>
    </source>
</reference>
<evidence type="ECO:0000259" key="7">
    <source>
        <dbReference type="Pfam" id="PF24603"/>
    </source>
</evidence>
<dbReference type="InterPro" id="IPR011990">
    <property type="entry name" value="TPR-like_helical_dom_sf"/>
</dbReference>
<protein>
    <recommendedName>
        <fullName evidence="7">Tetratricopeptide repeat domain-containing protein</fullName>
    </recommendedName>
</protein>
<feature type="region of interest" description="Disordered" evidence="6">
    <location>
        <begin position="60"/>
        <end position="82"/>
    </location>
</feature>
<dbReference type="Gene3D" id="1.25.40.10">
    <property type="entry name" value="Tetratricopeptide repeat domain"/>
    <property type="match status" value="5"/>
</dbReference>